<dbReference type="PANTHER" id="PTHR14269">
    <property type="entry name" value="CDP-DIACYLGLYCEROL--GLYCEROL-3-PHOSPHATE 3-PHOSPHATIDYLTRANSFERASE-RELATED"/>
    <property type="match status" value="1"/>
</dbReference>
<evidence type="ECO:0000256" key="11">
    <source>
        <dbReference type="ARBA" id="ARBA00023136"/>
    </source>
</evidence>
<evidence type="ECO:0000256" key="10">
    <source>
        <dbReference type="ARBA" id="ARBA00023098"/>
    </source>
</evidence>
<dbReference type="PROSITE" id="PS00379">
    <property type="entry name" value="CDP_ALCOHOL_P_TRANSF"/>
    <property type="match status" value="1"/>
</dbReference>
<comment type="similarity">
    <text evidence="3 15">Belongs to the CDP-alcohol phosphatidyltransferase class-I family.</text>
</comment>
<evidence type="ECO:0000256" key="7">
    <source>
        <dbReference type="ARBA" id="ARBA00022679"/>
    </source>
</evidence>
<feature type="transmembrane region" description="Helical" evidence="16">
    <location>
        <begin position="95"/>
        <end position="112"/>
    </location>
</feature>
<evidence type="ECO:0000256" key="5">
    <source>
        <dbReference type="ARBA" id="ARBA00017171"/>
    </source>
</evidence>
<dbReference type="GO" id="GO:0008654">
    <property type="term" value="P:phospholipid biosynthetic process"/>
    <property type="evidence" value="ECO:0007669"/>
    <property type="project" value="UniProtKB-KW"/>
</dbReference>
<keyword evidence="9 16" id="KW-1133">Transmembrane helix</keyword>
<evidence type="ECO:0000313" key="17">
    <source>
        <dbReference type="EMBL" id="PWJ42154.1"/>
    </source>
</evidence>
<dbReference type="InterPro" id="IPR048254">
    <property type="entry name" value="CDP_ALCOHOL_P_TRANSF_CS"/>
</dbReference>
<dbReference type="Gene3D" id="1.20.120.1760">
    <property type="match status" value="1"/>
</dbReference>
<sequence length="233" mass="25915">MNIKKQIPNIITSGNLVSGCLGIIEIIEGNLVLGTYFMILAAVFDFFDGFAARLLKVSSPMGKEMDSLADMVTFGVLPGMLMMQLLTQVLPKDSYLVYAGLILPVFSAFRLAKFNIDTRQTDTFLGVPTPAMTLLVCTLPFLFDEFLEIGQFLNNAWFLISISIIISILMVSDIPMLAMKFKNYSWGDNKARYIFALGAVPLLIYFSVGGIPFVMMWYILLSVLNNLNAKDKS</sequence>
<comment type="caution">
    <text evidence="17">The sequence shown here is derived from an EMBL/GenBank/DDBJ whole genome shotgun (WGS) entry which is preliminary data.</text>
</comment>
<comment type="catalytic activity">
    <reaction evidence="1">
        <text>a CDP-1,2-diacyl-sn-glycerol + L-serine = a 1,2-diacyl-sn-glycero-3-phospho-L-serine + CMP + H(+)</text>
        <dbReference type="Rhea" id="RHEA:16913"/>
        <dbReference type="ChEBI" id="CHEBI:15378"/>
        <dbReference type="ChEBI" id="CHEBI:33384"/>
        <dbReference type="ChEBI" id="CHEBI:57262"/>
        <dbReference type="ChEBI" id="CHEBI:58332"/>
        <dbReference type="ChEBI" id="CHEBI:60377"/>
        <dbReference type="EC" id="2.7.8.8"/>
    </reaction>
</comment>
<evidence type="ECO:0000256" key="15">
    <source>
        <dbReference type="RuleBase" id="RU003750"/>
    </source>
</evidence>
<keyword evidence="13" id="KW-1208">Phospholipid metabolism</keyword>
<evidence type="ECO:0000256" key="16">
    <source>
        <dbReference type="SAM" id="Phobius"/>
    </source>
</evidence>
<feature type="transmembrane region" description="Helical" evidence="16">
    <location>
        <begin position="67"/>
        <end position="89"/>
    </location>
</feature>
<evidence type="ECO:0000256" key="13">
    <source>
        <dbReference type="ARBA" id="ARBA00023264"/>
    </source>
</evidence>
<dbReference type="Pfam" id="PF01066">
    <property type="entry name" value="CDP-OH_P_transf"/>
    <property type="match status" value="1"/>
</dbReference>
<evidence type="ECO:0000256" key="2">
    <source>
        <dbReference type="ARBA" id="ARBA00004127"/>
    </source>
</evidence>
<proteinExistence type="inferred from homology"/>
<dbReference type="GO" id="GO:0016020">
    <property type="term" value="C:membrane"/>
    <property type="evidence" value="ECO:0007669"/>
    <property type="project" value="InterPro"/>
</dbReference>
<accession>A0A315ZBR3</accession>
<dbReference type="OrthoDB" id="9777147at2"/>
<dbReference type="EMBL" id="QGDO01000003">
    <property type="protein sequence ID" value="PWJ42154.1"/>
    <property type="molecule type" value="Genomic_DNA"/>
</dbReference>
<keyword evidence="6" id="KW-0444">Lipid biosynthesis</keyword>
<name>A0A315ZBR3_SEDFL</name>
<dbReference type="PROSITE" id="PS51257">
    <property type="entry name" value="PROKAR_LIPOPROTEIN"/>
    <property type="match status" value="1"/>
</dbReference>
<feature type="transmembrane region" description="Helical" evidence="16">
    <location>
        <begin position="155"/>
        <end position="172"/>
    </location>
</feature>
<organism evidence="17 18">
    <name type="scientific">Sediminitomix flava</name>
    <dbReference type="NCBI Taxonomy" id="379075"/>
    <lineage>
        <taxon>Bacteria</taxon>
        <taxon>Pseudomonadati</taxon>
        <taxon>Bacteroidota</taxon>
        <taxon>Cytophagia</taxon>
        <taxon>Cytophagales</taxon>
        <taxon>Flammeovirgaceae</taxon>
        <taxon>Sediminitomix</taxon>
    </lineage>
</organism>
<dbReference type="NCBIfam" id="TIGR00473">
    <property type="entry name" value="pssA"/>
    <property type="match status" value="1"/>
</dbReference>
<comment type="subcellular location">
    <subcellularLocation>
        <location evidence="2">Endomembrane system</location>
        <topology evidence="2">Multi-pass membrane protein</topology>
    </subcellularLocation>
</comment>
<feature type="transmembrane region" description="Helical" evidence="16">
    <location>
        <begin position="7"/>
        <end position="27"/>
    </location>
</feature>
<evidence type="ECO:0000256" key="9">
    <source>
        <dbReference type="ARBA" id="ARBA00022989"/>
    </source>
</evidence>
<keyword evidence="12" id="KW-0594">Phospholipid biosynthesis</keyword>
<dbReference type="InterPro" id="IPR004533">
    <property type="entry name" value="CDP-diaglyc--ser_O-PTrfase"/>
</dbReference>
<dbReference type="RefSeq" id="WP_109618855.1">
    <property type="nucleotide sequence ID" value="NZ_QGDO01000003.1"/>
</dbReference>
<evidence type="ECO:0000256" key="4">
    <source>
        <dbReference type="ARBA" id="ARBA00013174"/>
    </source>
</evidence>
<reference evidence="17 18" key="1">
    <citation type="submission" date="2018-03" db="EMBL/GenBank/DDBJ databases">
        <title>Genomic Encyclopedia of Archaeal and Bacterial Type Strains, Phase II (KMG-II): from individual species to whole genera.</title>
        <authorList>
            <person name="Goeker M."/>
        </authorList>
    </citation>
    <scope>NUCLEOTIDE SEQUENCE [LARGE SCALE GENOMIC DNA]</scope>
    <source>
        <strain evidence="17 18">DSM 28229</strain>
    </source>
</reference>
<dbReference type="PANTHER" id="PTHR14269:SF61">
    <property type="entry name" value="CDP-DIACYLGLYCEROL--SERINE O-PHOSPHATIDYLTRANSFERASE"/>
    <property type="match status" value="1"/>
</dbReference>
<dbReference type="Proteomes" id="UP000245535">
    <property type="component" value="Unassembled WGS sequence"/>
</dbReference>
<keyword evidence="11 16" id="KW-0472">Membrane</keyword>
<dbReference type="InterPro" id="IPR000462">
    <property type="entry name" value="CDP-OH_P_trans"/>
</dbReference>
<dbReference type="InterPro" id="IPR050324">
    <property type="entry name" value="CDP-alcohol_PTase-I"/>
</dbReference>
<evidence type="ECO:0000256" key="6">
    <source>
        <dbReference type="ARBA" id="ARBA00022516"/>
    </source>
</evidence>
<dbReference type="InterPro" id="IPR043130">
    <property type="entry name" value="CDP-OH_PTrfase_TM_dom"/>
</dbReference>
<feature type="transmembrane region" description="Helical" evidence="16">
    <location>
        <begin position="193"/>
        <end position="220"/>
    </location>
</feature>
<evidence type="ECO:0000256" key="1">
    <source>
        <dbReference type="ARBA" id="ARBA00000287"/>
    </source>
</evidence>
<dbReference type="AlphaFoldDB" id="A0A315ZBR3"/>
<dbReference type="GO" id="GO:0003882">
    <property type="term" value="F:CDP-diacylglycerol-serine O-phosphatidyltransferase activity"/>
    <property type="evidence" value="ECO:0007669"/>
    <property type="project" value="UniProtKB-EC"/>
</dbReference>
<feature type="transmembrane region" description="Helical" evidence="16">
    <location>
        <begin position="124"/>
        <end position="143"/>
    </location>
</feature>
<keyword evidence="18" id="KW-1185">Reference proteome</keyword>
<keyword evidence="10" id="KW-0443">Lipid metabolism</keyword>
<dbReference type="GO" id="GO:0012505">
    <property type="term" value="C:endomembrane system"/>
    <property type="evidence" value="ECO:0007669"/>
    <property type="project" value="UniProtKB-SubCell"/>
</dbReference>
<keyword evidence="8 16" id="KW-0812">Transmembrane</keyword>
<evidence type="ECO:0000256" key="8">
    <source>
        <dbReference type="ARBA" id="ARBA00022692"/>
    </source>
</evidence>
<evidence type="ECO:0000313" key="18">
    <source>
        <dbReference type="Proteomes" id="UP000245535"/>
    </source>
</evidence>
<dbReference type="EC" id="2.7.8.8" evidence="4"/>
<feature type="transmembrane region" description="Helical" evidence="16">
    <location>
        <begin position="33"/>
        <end position="55"/>
    </location>
</feature>
<keyword evidence="7 15" id="KW-0808">Transferase</keyword>
<gene>
    <name evidence="17" type="ORF">BC781_103404</name>
</gene>
<protein>
    <recommendedName>
        <fullName evidence="5">CDP-diacylglycerol--serine O-phosphatidyltransferase</fullName>
        <ecNumber evidence="4">2.7.8.8</ecNumber>
    </recommendedName>
    <alternativeName>
        <fullName evidence="14">Phosphatidylserine synthase</fullName>
    </alternativeName>
</protein>
<evidence type="ECO:0000256" key="3">
    <source>
        <dbReference type="ARBA" id="ARBA00010441"/>
    </source>
</evidence>
<evidence type="ECO:0000256" key="14">
    <source>
        <dbReference type="ARBA" id="ARBA00032361"/>
    </source>
</evidence>
<evidence type="ECO:0000256" key="12">
    <source>
        <dbReference type="ARBA" id="ARBA00023209"/>
    </source>
</evidence>